<feature type="non-terminal residue" evidence="2">
    <location>
        <position position="1"/>
    </location>
</feature>
<accession>A0A1E1WSD5</accession>
<feature type="compositionally biased region" description="Polar residues" evidence="1">
    <location>
        <begin position="51"/>
        <end position="78"/>
    </location>
</feature>
<feature type="compositionally biased region" description="Polar residues" evidence="1">
    <location>
        <begin position="87"/>
        <end position="97"/>
    </location>
</feature>
<dbReference type="OrthoDB" id="6154712at2759"/>
<dbReference type="AlphaFoldDB" id="A0A1E1WSD5"/>
<sequence length="134" mass="14178">RRAISLSDLAAKPMPAPRTPQGPPKQPSPQNGNPGKSPSGFVRPAPRHTTKSNMTRSSSVGVLNQSDSESDGQPTRTARAQGVMRPTISSINKQASNVRRRGLANAYSAMSLSTAAQEESSSEAEETREKPAVP</sequence>
<feature type="non-terminal residue" evidence="2">
    <location>
        <position position="134"/>
    </location>
</feature>
<feature type="region of interest" description="Disordered" evidence="1">
    <location>
        <begin position="109"/>
        <end position="134"/>
    </location>
</feature>
<evidence type="ECO:0000313" key="2">
    <source>
        <dbReference type="EMBL" id="JAT89910.1"/>
    </source>
</evidence>
<dbReference type="EMBL" id="GDQN01001144">
    <property type="protein sequence ID" value="JAT89910.1"/>
    <property type="molecule type" value="Transcribed_RNA"/>
</dbReference>
<reference evidence="2" key="1">
    <citation type="submission" date="2015-09" db="EMBL/GenBank/DDBJ databases">
        <title>De novo assembly of Pectinophora gossypiella (Pink Bollworm) gut transcriptome.</title>
        <authorList>
            <person name="Tassone E.E."/>
        </authorList>
    </citation>
    <scope>NUCLEOTIDE SEQUENCE</scope>
</reference>
<feature type="compositionally biased region" description="Pro residues" evidence="1">
    <location>
        <begin position="14"/>
        <end position="27"/>
    </location>
</feature>
<name>A0A1E1WSD5_PECGO</name>
<gene>
    <name evidence="2" type="ORF">g.19346</name>
</gene>
<evidence type="ECO:0000256" key="1">
    <source>
        <dbReference type="SAM" id="MobiDB-lite"/>
    </source>
</evidence>
<proteinExistence type="predicted"/>
<organism evidence="2">
    <name type="scientific">Pectinophora gossypiella</name>
    <name type="common">Cotton pink bollworm</name>
    <name type="synonym">Depressaria gossypiella</name>
    <dbReference type="NCBI Taxonomy" id="13191"/>
    <lineage>
        <taxon>Eukaryota</taxon>
        <taxon>Metazoa</taxon>
        <taxon>Ecdysozoa</taxon>
        <taxon>Arthropoda</taxon>
        <taxon>Hexapoda</taxon>
        <taxon>Insecta</taxon>
        <taxon>Pterygota</taxon>
        <taxon>Neoptera</taxon>
        <taxon>Endopterygota</taxon>
        <taxon>Lepidoptera</taxon>
        <taxon>Glossata</taxon>
        <taxon>Ditrysia</taxon>
        <taxon>Gelechioidea</taxon>
        <taxon>Gelechiidae</taxon>
        <taxon>Apatetrinae</taxon>
        <taxon>Pectinophora</taxon>
    </lineage>
</organism>
<feature type="region of interest" description="Disordered" evidence="1">
    <location>
        <begin position="1"/>
        <end position="97"/>
    </location>
</feature>
<feature type="compositionally biased region" description="Basic and acidic residues" evidence="1">
    <location>
        <begin position="125"/>
        <end position="134"/>
    </location>
</feature>
<protein>
    <submittedName>
        <fullName evidence="2">Uncharacterized protein</fullName>
    </submittedName>
</protein>